<proteinExistence type="predicted"/>
<protein>
    <submittedName>
        <fullName evidence="1">Uncharacterized protein</fullName>
    </submittedName>
</protein>
<organism evidence="1">
    <name type="scientific">Rhizophora mucronata</name>
    <name type="common">Asiatic mangrove</name>
    <dbReference type="NCBI Taxonomy" id="61149"/>
    <lineage>
        <taxon>Eukaryota</taxon>
        <taxon>Viridiplantae</taxon>
        <taxon>Streptophyta</taxon>
        <taxon>Embryophyta</taxon>
        <taxon>Tracheophyta</taxon>
        <taxon>Spermatophyta</taxon>
        <taxon>Magnoliopsida</taxon>
        <taxon>eudicotyledons</taxon>
        <taxon>Gunneridae</taxon>
        <taxon>Pentapetalae</taxon>
        <taxon>rosids</taxon>
        <taxon>fabids</taxon>
        <taxon>Malpighiales</taxon>
        <taxon>Rhizophoraceae</taxon>
        <taxon>Rhizophora</taxon>
    </lineage>
</organism>
<accession>A0A2P2NT23</accession>
<reference evidence="1" key="1">
    <citation type="submission" date="2018-02" db="EMBL/GenBank/DDBJ databases">
        <title>Rhizophora mucronata_Transcriptome.</title>
        <authorList>
            <person name="Meera S.P."/>
            <person name="Sreeshan A."/>
            <person name="Augustine A."/>
        </authorList>
    </citation>
    <scope>NUCLEOTIDE SEQUENCE</scope>
    <source>
        <tissue evidence="1">Leaf</tissue>
    </source>
</reference>
<dbReference type="EMBL" id="GGEC01065100">
    <property type="protein sequence ID" value="MBX45584.1"/>
    <property type="molecule type" value="Transcribed_RNA"/>
</dbReference>
<evidence type="ECO:0000313" key="1">
    <source>
        <dbReference type="EMBL" id="MBX45584.1"/>
    </source>
</evidence>
<sequence>MHKYEAFKNSIQSQNEIHNMHLSSMNNRIPNIFHVIYHMNFIKLPKGPN</sequence>
<dbReference type="AlphaFoldDB" id="A0A2P2NT23"/>
<name>A0A2P2NT23_RHIMU</name>